<dbReference type="AlphaFoldDB" id="A0A326UC14"/>
<gene>
    <name evidence="7" type="primary">rplI</name>
    <name evidence="10" type="ORF">EI42_05381</name>
</gene>
<evidence type="ECO:0000313" key="10">
    <source>
        <dbReference type="EMBL" id="PZW22596.1"/>
    </source>
</evidence>
<dbReference type="GO" id="GO:0019843">
    <property type="term" value="F:rRNA binding"/>
    <property type="evidence" value="ECO:0007669"/>
    <property type="project" value="UniProtKB-UniRule"/>
</dbReference>
<dbReference type="SUPFAM" id="SSF55658">
    <property type="entry name" value="L9 N-domain-like"/>
    <property type="match status" value="1"/>
</dbReference>
<keyword evidence="4 7" id="KW-0689">Ribosomal protein</keyword>
<evidence type="ECO:0000256" key="8">
    <source>
        <dbReference type="SAM" id="Coils"/>
    </source>
</evidence>
<dbReference type="PROSITE" id="PS00651">
    <property type="entry name" value="RIBOSOMAL_L9"/>
    <property type="match status" value="1"/>
</dbReference>
<dbReference type="GO" id="GO:0005840">
    <property type="term" value="C:ribosome"/>
    <property type="evidence" value="ECO:0007669"/>
    <property type="project" value="UniProtKB-KW"/>
</dbReference>
<reference evidence="10 11" key="1">
    <citation type="submission" date="2018-06" db="EMBL/GenBank/DDBJ databases">
        <title>Genomic Encyclopedia of Archaeal and Bacterial Type Strains, Phase II (KMG-II): from individual species to whole genera.</title>
        <authorList>
            <person name="Goeker M."/>
        </authorList>
    </citation>
    <scope>NUCLEOTIDE SEQUENCE [LARGE SCALE GENOMIC DNA]</scope>
    <source>
        <strain evidence="10 11">ATCC BAA-1881</strain>
    </source>
</reference>
<dbReference type="InterPro" id="IPR020070">
    <property type="entry name" value="Ribosomal_bL9_N"/>
</dbReference>
<accession>A0A326UC14</accession>
<dbReference type="OrthoDB" id="9788336at2"/>
<dbReference type="InterPro" id="IPR020594">
    <property type="entry name" value="Ribosomal_bL9_bac/chp"/>
</dbReference>
<dbReference type="InterPro" id="IPR020069">
    <property type="entry name" value="Ribosomal_bL9_C"/>
</dbReference>
<organism evidence="10 11">
    <name type="scientific">Thermosporothrix hazakensis</name>
    <dbReference type="NCBI Taxonomy" id="644383"/>
    <lineage>
        <taxon>Bacteria</taxon>
        <taxon>Bacillati</taxon>
        <taxon>Chloroflexota</taxon>
        <taxon>Ktedonobacteria</taxon>
        <taxon>Ktedonobacterales</taxon>
        <taxon>Thermosporotrichaceae</taxon>
        <taxon>Thermosporothrix</taxon>
    </lineage>
</organism>
<comment type="function">
    <text evidence="7">Binds to the 23S rRNA.</text>
</comment>
<evidence type="ECO:0000256" key="3">
    <source>
        <dbReference type="ARBA" id="ARBA00022884"/>
    </source>
</evidence>
<evidence type="ECO:0000256" key="7">
    <source>
        <dbReference type="HAMAP-Rule" id="MF_00503"/>
    </source>
</evidence>
<evidence type="ECO:0000256" key="2">
    <source>
        <dbReference type="ARBA" id="ARBA00022730"/>
    </source>
</evidence>
<dbReference type="InterPro" id="IPR000244">
    <property type="entry name" value="Ribosomal_bL9"/>
</dbReference>
<comment type="caution">
    <text evidence="10">The sequence shown here is derived from an EMBL/GenBank/DDBJ whole genome shotgun (WGS) entry which is preliminary data.</text>
</comment>
<dbReference type="GO" id="GO:0003735">
    <property type="term" value="F:structural constituent of ribosome"/>
    <property type="evidence" value="ECO:0007669"/>
    <property type="project" value="InterPro"/>
</dbReference>
<evidence type="ECO:0000313" key="11">
    <source>
        <dbReference type="Proteomes" id="UP000248806"/>
    </source>
</evidence>
<evidence type="ECO:0000259" key="9">
    <source>
        <dbReference type="PROSITE" id="PS00651"/>
    </source>
</evidence>
<dbReference type="PANTHER" id="PTHR21368">
    <property type="entry name" value="50S RIBOSOMAL PROTEIN L9"/>
    <property type="match status" value="1"/>
</dbReference>
<dbReference type="Pfam" id="PF03948">
    <property type="entry name" value="Ribosomal_L9_C"/>
    <property type="match status" value="1"/>
</dbReference>
<dbReference type="InterPro" id="IPR036791">
    <property type="entry name" value="Ribosomal_bL9_C_sf"/>
</dbReference>
<keyword evidence="8" id="KW-0175">Coiled coil</keyword>
<feature type="domain" description="Ribosomal protein L9" evidence="9">
    <location>
        <begin position="13"/>
        <end position="40"/>
    </location>
</feature>
<keyword evidence="11" id="KW-1185">Reference proteome</keyword>
<dbReference type="NCBIfam" id="TIGR00158">
    <property type="entry name" value="L9"/>
    <property type="match status" value="1"/>
</dbReference>
<dbReference type="InterPro" id="IPR009027">
    <property type="entry name" value="Ribosomal_bL9/RNase_H1_N"/>
</dbReference>
<protein>
    <recommendedName>
        <fullName evidence="6 7">Large ribosomal subunit protein bL9</fullName>
    </recommendedName>
</protein>
<dbReference type="SUPFAM" id="SSF55653">
    <property type="entry name" value="Ribosomal protein L9 C-domain"/>
    <property type="match status" value="1"/>
</dbReference>
<keyword evidence="3 7" id="KW-0694">RNA-binding</keyword>
<evidence type="ECO:0000256" key="1">
    <source>
        <dbReference type="ARBA" id="ARBA00010605"/>
    </source>
</evidence>
<feature type="coiled-coil region" evidence="8">
    <location>
        <begin position="44"/>
        <end position="75"/>
    </location>
</feature>
<evidence type="ECO:0000256" key="5">
    <source>
        <dbReference type="ARBA" id="ARBA00023274"/>
    </source>
</evidence>
<evidence type="ECO:0000256" key="6">
    <source>
        <dbReference type="ARBA" id="ARBA00035292"/>
    </source>
</evidence>
<dbReference type="HAMAP" id="MF_00503">
    <property type="entry name" value="Ribosomal_bL9"/>
    <property type="match status" value="1"/>
</dbReference>
<evidence type="ECO:0000256" key="4">
    <source>
        <dbReference type="ARBA" id="ARBA00022980"/>
    </source>
</evidence>
<dbReference type="EMBL" id="QKUF01000031">
    <property type="protein sequence ID" value="PZW22596.1"/>
    <property type="molecule type" value="Genomic_DNA"/>
</dbReference>
<sequence>MKVILLQDVEGLGKAGDLKDVANGYARNYLLPRQLAAGATPSLLANREQRIAAEKRKQEKLAEQQRQLAERLSQVALTFKERVGSEGRLYGSITSQDIAEALRNASIVVDRRSITLPEPIRSVGTYSVTVKVASQLEPKITVHVVDEAGKYAAPAQESAAETAETSAE</sequence>
<dbReference type="Proteomes" id="UP000248806">
    <property type="component" value="Unassembled WGS sequence"/>
</dbReference>
<dbReference type="GO" id="GO:1990904">
    <property type="term" value="C:ribonucleoprotein complex"/>
    <property type="evidence" value="ECO:0007669"/>
    <property type="project" value="UniProtKB-KW"/>
</dbReference>
<proteinExistence type="inferred from homology"/>
<dbReference type="RefSeq" id="WP_111325642.1">
    <property type="nucleotide sequence ID" value="NZ_BIFX01000001.1"/>
</dbReference>
<dbReference type="GO" id="GO:0006412">
    <property type="term" value="P:translation"/>
    <property type="evidence" value="ECO:0007669"/>
    <property type="project" value="UniProtKB-UniRule"/>
</dbReference>
<dbReference type="Gene3D" id="3.40.5.10">
    <property type="entry name" value="Ribosomal protein L9, N-terminal domain"/>
    <property type="match status" value="1"/>
</dbReference>
<dbReference type="Pfam" id="PF01281">
    <property type="entry name" value="Ribosomal_L9_N"/>
    <property type="match status" value="1"/>
</dbReference>
<dbReference type="InterPro" id="IPR036935">
    <property type="entry name" value="Ribosomal_bL9_N_sf"/>
</dbReference>
<keyword evidence="2 7" id="KW-0699">rRNA-binding</keyword>
<comment type="similarity">
    <text evidence="1 7">Belongs to the bacterial ribosomal protein bL9 family.</text>
</comment>
<dbReference type="Gene3D" id="3.10.430.100">
    <property type="entry name" value="Ribosomal protein L9, C-terminal domain"/>
    <property type="match status" value="1"/>
</dbReference>
<name>A0A326UC14_THEHA</name>
<keyword evidence="5 7" id="KW-0687">Ribonucleoprotein</keyword>